<dbReference type="AlphaFoldDB" id="A0A174HK32"/>
<evidence type="ECO:0000256" key="2">
    <source>
        <dbReference type="ARBA" id="ARBA00022801"/>
    </source>
</evidence>
<proteinExistence type="inferred from homology"/>
<dbReference type="GO" id="GO:0004650">
    <property type="term" value="F:polygalacturonase activity"/>
    <property type="evidence" value="ECO:0007669"/>
    <property type="project" value="UniProtKB-EC"/>
</dbReference>
<name>A0A174HK32_9FIRM</name>
<evidence type="ECO:0000256" key="1">
    <source>
        <dbReference type="ARBA" id="ARBA00008834"/>
    </source>
</evidence>
<dbReference type="Gene3D" id="2.160.20.10">
    <property type="entry name" value="Single-stranded right-handed beta-helix, Pectin lyase-like"/>
    <property type="match status" value="1"/>
</dbReference>
<dbReference type="PROSITE" id="PS00502">
    <property type="entry name" value="POLYGALACTURONASE"/>
    <property type="match status" value="1"/>
</dbReference>
<gene>
    <name evidence="5" type="primary">pgl_2</name>
    <name evidence="5" type="ORF">ERS852407_03798</name>
</gene>
<evidence type="ECO:0000256" key="3">
    <source>
        <dbReference type="ARBA" id="ARBA00023295"/>
    </source>
</evidence>
<dbReference type="Pfam" id="PF00295">
    <property type="entry name" value="Glyco_hydro_28"/>
    <property type="match status" value="1"/>
</dbReference>
<dbReference type="EC" id="3.2.1.82" evidence="5"/>
<keyword evidence="3 4" id="KW-0326">Glycosidase</keyword>
<evidence type="ECO:0000313" key="5">
    <source>
        <dbReference type="EMBL" id="CUO74571.1"/>
    </source>
</evidence>
<dbReference type="InterPro" id="IPR006626">
    <property type="entry name" value="PbH1"/>
</dbReference>
<evidence type="ECO:0000256" key="4">
    <source>
        <dbReference type="RuleBase" id="RU361169"/>
    </source>
</evidence>
<dbReference type="RefSeq" id="WP_055657555.1">
    <property type="nucleotide sequence ID" value="NZ_CABIXC010000011.1"/>
</dbReference>
<dbReference type="InterPro" id="IPR000743">
    <property type="entry name" value="Glyco_hydro_28"/>
</dbReference>
<dbReference type="PANTHER" id="PTHR31339:SF9">
    <property type="entry name" value="PLASMIN AND FIBRONECTIN-BINDING PROTEIN A"/>
    <property type="match status" value="1"/>
</dbReference>
<dbReference type="GO" id="GO:0033917">
    <property type="term" value="F:exo-poly-alpha-galacturonosidase activity"/>
    <property type="evidence" value="ECO:0007669"/>
    <property type="project" value="UniProtKB-EC"/>
</dbReference>
<dbReference type="Proteomes" id="UP000095651">
    <property type="component" value="Unassembled WGS sequence"/>
</dbReference>
<protein>
    <submittedName>
        <fullName evidence="5">Polygalacturonase Pgl</fullName>
        <ecNumber evidence="5">3.2.1.15</ecNumber>
        <ecNumber evidence="5">3.2.1.82</ecNumber>
    </submittedName>
</protein>
<reference evidence="5 6" key="1">
    <citation type="submission" date="2015-09" db="EMBL/GenBank/DDBJ databases">
        <authorList>
            <consortium name="Pathogen Informatics"/>
        </authorList>
    </citation>
    <scope>NUCLEOTIDE SEQUENCE [LARGE SCALE GENOMIC DNA]</scope>
    <source>
        <strain evidence="5 6">2789STDY5608850</strain>
    </source>
</reference>
<accession>A0A174HK32</accession>
<dbReference type="InterPro" id="IPR011050">
    <property type="entry name" value="Pectin_lyase_fold/virulence"/>
</dbReference>
<dbReference type="PANTHER" id="PTHR31339">
    <property type="entry name" value="PECTIN LYASE-RELATED"/>
    <property type="match status" value="1"/>
</dbReference>
<dbReference type="InterPro" id="IPR051801">
    <property type="entry name" value="GH28_Enzymes"/>
</dbReference>
<dbReference type="SUPFAM" id="SSF51126">
    <property type="entry name" value="Pectin lyase-like"/>
    <property type="match status" value="1"/>
</dbReference>
<dbReference type="EMBL" id="CYZE01000011">
    <property type="protein sequence ID" value="CUO74571.1"/>
    <property type="molecule type" value="Genomic_DNA"/>
</dbReference>
<evidence type="ECO:0000313" key="6">
    <source>
        <dbReference type="Proteomes" id="UP000095651"/>
    </source>
</evidence>
<keyword evidence="2 4" id="KW-0378">Hydrolase</keyword>
<sequence length="398" mass="44589">MEHIEMFDIRNFKCNIQEAVDACAKNGGGTVLIPAGIWKSGKIHLKSHVHLHLETDAVISFSDSFEDYLPVVFTRWEGTECYNYSPLIYAENCEDISITGSGTLAGNGQAWWGWKDIQQSAAEELCYAQYRGIPVEDRVYGTEEAALRPSFVQTINCRNVLLEDFTITDGPQWTLHPVYCEEVIIRNVKVFTHGPNTDGLNPDSCRNVLIENCTFDTGDDCIAVNSGINEDGWRVGRPCENIEIRGCRMSGGHGAITIGSALSGGVENVYVHDCKIRKTMQGIRIKSMRGRGGYARDIRYEDIEINDVSDQAIQITMFYEYSTVMPKSKVPSDFHDLSIKNITGKNNRIGIHIKGLPEHKLGEIKLENIRLTALETLECSDIETISMENVIIKCDSHR</sequence>
<dbReference type="GO" id="GO:0005975">
    <property type="term" value="P:carbohydrate metabolic process"/>
    <property type="evidence" value="ECO:0007669"/>
    <property type="project" value="InterPro"/>
</dbReference>
<dbReference type="SMART" id="SM00710">
    <property type="entry name" value="PbH1"/>
    <property type="match status" value="6"/>
</dbReference>
<dbReference type="InterPro" id="IPR012334">
    <property type="entry name" value="Pectin_lyas_fold"/>
</dbReference>
<organism evidence="5 6">
    <name type="scientific">Hungatella hathewayi</name>
    <dbReference type="NCBI Taxonomy" id="154046"/>
    <lineage>
        <taxon>Bacteria</taxon>
        <taxon>Bacillati</taxon>
        <taxon>Bacillota</taxon>
        <taxon>Clostridia</taxon>
        <taxon>Lachnospirales</taxon>
        <taxon>Lachnospiraceae</taxon>
        <taxon>Hungatella</taxon>
    </lineage>
</organism>
<comment type="similarity">
    <text evidence="1 4">Belongs to the glycosyl hydrolase 28 family.</text>
</comment>
<dbReference type="EC" id="3.2.1.15" evidence="5"/>